<proteinExistence type="predicted"/>
<dbReference type="Gene3D" id="3.30.1240.10">
    <property type="match status" value="1"/>
</dbReference>
<dbReference type="SFLD" id="SFLDS00003">
    <property type="entry name" value="Haloacid_Dehalogenase"/>
    <property type="match status" value="1"/>
</dbReference>
<dbReference type="PANTHER" id="PTHR10000:SF8">
    <property type="entry name" value="HAD SUPERFAMILY HYDROLASE-LIKE, TYPE 3"/>
    <property type="match status" value="1"/>
</dbReference>
<dbReference type="NCBIfam" id="TIGR01484">
    <property type="entry name" value="HAD-SF-IIB"/>
    <property type="match status" value="1"/>
</dbReference>
<dbReference type="Pfam" id="PF08282">
    <property type="entry name" value="Hydrolase_3"/>
    <property type="match status" value="1"/>
</dbReference>
<sequence>MYKLMVSDLDETLLRDDGTISDANVAAIKAASKLGVKFVPNTGRGFASVQALLKILGTYDEPDQYVISYNGGAVVENKNNEVILTNQLPYEHAKQIFDLMYAHPEVGIHVYTLHTLYLYHPRKDDLDYLASRGVEYKIMNDDDFSIFKPKHIMKVIFMNPDIDVRHAIAEPIYEQVKDFADMTYSSNQYAEYNAKGVNKGTATMALAKKLGLNADQVIAFGDNSNDLPMLHAVGMPVSVANGIPAVKDVAKLVTTADYEDGVAEAIHKLILDK</sequence>
<dbReference type="PANTHER" id="PTHR10000">
    <property type="entry name" value="PHOSPHOSERINE PHOSPHATASE"/>
    <property type="match status" value="1"/>
</dbReference>
<dbReference type="InterPro" id="IPR006379">
    <property type="entry name" value="HAD-SF_hydro_IIB"/>
</dbReference>
<dbReference type="NCBIfam" id="TIGR00099">
    <property type="entry name" value="Cof-subfamily"/>
    <property type="match status" value="1"/>
</dbReference>
<dbReference type="Gene3D" id="3.40.50.1000">
    <property type="entry name" value="HAD superfamily/HAD-like"/>
    <property type="match status" value="1"/>
</dbReference>
<gene>
    <name evidence="1" type="ORF">PQ472_02860</name>
</gene>
<dbReference type="CDD" id="cd07516">
    <property type="entry name" value="HAD_Pase"/>
    <property type="match status" value="1"/>
</dbReference>
<dbReference type="EMBL" id="CP117884">
    <property type="protein sequence ID" value="WDF83194.1"/>
    <property type="molecule type" value="Genomic_DNA"/>
</dbReference>
<name>A0ABY7WTS5_9LACO</name>
<evidence type="ECO:0000313" key="1">
    <source>
        <dbReference type="EMBL" id="WDF83194.1"/>
    </source>
</evidence>
<dbReference type="RefSeq" id="WP_274261183.1">
    <property type="nucleotide sequence ID" value="NZ_CP117884.1"/>
</dbReference>
<dbReference type="InterPro" id="IPR023214">
    <property type="entry name" value="HAD_sf"/>
</dbReference>
<evidence type="ECO:0000313" key="2">
    <source>
        <dbReference type="Proteomes" id="UP001220377"/>
    </source>
</evidence>
<dbReference type="GO" id="GO:0016787">
    <property type="term" value="F:hydrolase activity"/>
    <property type="evidence" value="ECO:0007669"/>
    <property type="project" value="UniProtKB-KW"/>
</dbReference>
<keyword evidence="1" id="KW-0378">Hydrolase</keyword>
<dbReference type="InterPro" id="IPR036412">
    <property type="entry name" value="HAD-like_sf"/>
</dbReference>
<reference evidence="1 2" key="1">
    <citation type="submission" date="2023-02" db="EMBL/GenBank/DDBJ databases">
        <title>Genome sequence of Lacticaseibacillus sp. KACC 23028.</title>
        <authorList>
            <person name="Kim S."/>
            <person name="Heo J."/>
            <person name="Kwon S.-W."/>
        </authorList>
    </citation>
    <scope>NUCLEOTIDE SEQUENCE [LARGE SCALE GENOMIC DNA]</scope>
    <source>
        <strain evidence="1 2">KACC 23028</strain>
    </source>
</reference>
<keyword evidence="2" id="KW-1185">Reference proteome</keyword>
<dbReference type="InterPro" id="IPR000150">
    <property type="entry name" value="Cof"/>
</dbReference>
<dbReference type="Proteomes" id="UP001220377">
    <property type="component" value="Chromosome"/>
</dbReference>
<dbReference type="SUPFAM" id="SSF56784">
    <property type="entry name" value="HAD-like"/>
    <property type="match status" value="1"/>
</dbReference>
<protein>
    <submittedName>
        <fullName evidence="1">Cof-type HAD-IIB family hydrolase</fullName>
    </submittedName>
</protein>
<dbReference type="SFLD" id="SFLDG01140">
    <property type="entry name" value="C2.B:_Phosphomannomutase_and_P"/>
    <property type="match status" value="1"/>
</dbReference>
<organism evidence="1 2">
    <name type="scientific">Lacticaseibacillus pabuli</name>
    <dbReference type="NCBI Taxonomy" id="3025672"/>
    <lineage>
        <taxon>Bacteria</taxon>
        <taxon>Bacillati</taxon>
        <taxon>Bacillota</taxon>
        <taxon>Bacilli</taxon>
        <taxon>Lactobacillales</taxon>
        <taxon>Lactobacillaceae</taxon>
        <taxon>Lacticaseibacillus</taxon>
    </lineage>
</organism>
<accession>A0ABY7WTS5</accession>